<organism evidence="1 2">
    <name type="scientific">Tribonema minus</name>
    <dbReference type="NCBI Taxonomy" id="303371"/>
    <lineage>
        <taxon>Eukaryota</taxon>
        <taxon>Sar</taxon>
        <taxon>Stramenopiles</taxon>
        <taxon>Ochrophyta</taxon>
        <taxon>PX clade</taxon>
        <taxon>Xanthophyceae</taxon>
        <taxon>Tribonematales</taxon>
        <taxon>Tribonemataceae</taxon>
        <taxon>Tribonema</taxon>
    </lineage>
</organism>
<gene>
    <name evidence="1" type="ORF">JKP88DRAFT_248783</name>
</gene>
<dbReference type="Proteomes" id="UP000664859">
    <property type="component" value="Unassembled WGS sequence"/>
</dbReference>
<reference evidence="1" key="1">
    <citation type="submission" date="2021-02" db="EMBL/GenBank/DDBJ databases">
        <title>First Annotated Genome of the Yellow-green Alga Tribonema minus.</title>
        <authorList>
            <person name="Mahan K.M."/>
        </authorList>
    </citation>
    <scope>NUCLEOTIDE SEQUENCE</scope>
    <source>
        <strain evidence="1">UTEX B ZZ1240</strain>
    </source>
</reference>
<name>A0A835YLI7_9STRA</name>
<sequence>MREAFETGDEVVCLGAQHWGTYLRPATSRSKIFAAAAWGRSCIILMAHWHSWQLSRTCTGRLREDLEVCCGGLGGAGGRSINGMNHLGSHLHDFQAAATHLTVCCGQVSIVVHPYAAHIFKHAGHLWAAGSEATAWSSKAARKFNRVDTDRCCTGYHMESLFNILNGSCGDMLITDLFPLVNGPRDGGISMKDPRHMLTNLSRTSDFGHYNHVAWILHADAAFSRSVEQRKEVCDQHVTTSAVQYVQKGLHVVPRAAPVDAHTVELLGGF</sequence>
<accession>A0A835YLI7</accession>
<dbReference type="AlphaFoldDB" id="A0A835YLI7"/>
<proteinExistence type="predicted"/>
<keyword evidence="2" id="KW-1185">Reference proteome</keyword>
<evidence type="ECO:0000313" key="2">
    <source>
        <dbReference type="Proteomes" id="UP000664859"/>
    </source>
</evidence>
<comment type="caution">
    <text evidence="1">The sequence shown here is derived from an EMBL/GenBank/DDBJ whole genome shotgun (WGS) entry which is preliminary data.</text>
</comment>
<evidence type="ECO:0000313" key="1">
    <source>
        <dbReference type="EMBL" id="KAG5177572.1"/>
    </source>
</evidence>
<protein>
    <submittedName>
        <fullName evidence="1">Uncharacterized protein</fullName>
    </submittedName>
</protein>
<dbReference type="EMBL" id="JAFCMP010000524">
    <property type="protein sequence ID" value="KAG5177572.1"/>
    <property type="molecule type" value="Genomic_DNA"/>
</dbReference>